<feature type="domain" description="ABC transporter" evidence="4">
    <location>
        <begin position="4"/>
        <end position="231"/>
    </location>
</feature>
<dbReference type="InterPro" id="IPR003439">
    <property type="entry name" value="ABC_transporter-like_ATP-bd"/>
</dbReference>
<dbReference type="Proteomes" id="UP001526430">
    <property type="component" value="Unassembled WGS sequence"/>
</dbReference>
<dbReference type="Pfam" id="PF08402">
    <property type="entry name" value="TOBE_2"/>
    <property type="match status" value="1"/>
</dbReference>
<keyword evidence="6" id="KW-1185">Reference proteome</keyword>
<dbReference type="InterPro" id="IPR050093">
    <property type="entry name" value="ABC_SmlMolc_Importer"/>
</dbReference>
<evidence type="ECO:0000313" key="5">
    <source>
        <dbReference type="EMBL" id="MCW8086340.1"/>
    </source>
</evidence>
<dbReference type="InterPro" id="IPR027417">
    <property type="entry name" value="P-loop_NTPase"/>
</dbReference>
<comment type="caution">
    <text evidence="5">The sequence shown here is derived from an EMBL/GenBank/DDBJ whole genome shotgun (WGS) entry which is preliminary data.</text>
</comment>
<dbReference type="InterPro" id="IPR017871">
    <property type="entry name" value="ABC_transporter-like_CS"/>
</dbReference>
<dbReference type="PANTHER" id="PTHR42781:SF4">
    <property type="entry name" value="SPERMIDINE_PUTRESCINE IMPORT ATP-BINDING PROTEIN POTA"/>
    <property type="match status" value="1"/>
</dbReference>
<dbReference type="SUPFAM" id="SSF52540">
    <property type="entry name" value="P-loop containing nucleoside triphosphate hydrolases"/>
    <property type="match status" value="1"/>
</dbReference>
<dbReference type="SMART" id="SM00382">
    <property type="entry name" value="AAA"/>
    <property type="match status" value="1"/>
</dbReference>
<gene>
    <name evidence="5" type="ORF">OF850_11925</name>
</gene>
<dbReference type="SUPFAM" id="SSF50331">
    <property type="entry name" value="MOP-like"/>
    <property type="match status" value="1"/>
</dbReference>
<keyword evidence="1" id="KW-0813">Transport</keyword>
<dbReference type="RefSeq" id="WP_301590357.1">
    <property type="nucleotide sequence ID" value="NZ_JAPFQI010000008.1"/>
</dbReference>
<proteinExistence type="predicted"/>
<dbReference type="PROSITE" id="PS00211">
    <property type="entry name" value="ABC_TRANSPORTER_1"/>
    <property type="match status" value="1"/>
</dbReference>
<evidence type="ECO:0000256" key="1">
    <source>
        <dbReference type="ARBA" id="ARBA00022448"/>
    </source>
</evidence>
<evidence type="ECO:0000256" key="3">
    <source>
        <dbReference type="ARBA" id="ARBA00022840"/>
    </source>
</evidence>
<dbReference type="GO" id="GO:0005524">
    <property type="term" value="F:ATP binding"/>
    <property type="evidence" value="ECO:0007669"/>
    <property type="project" value="UniProtKB-KW"/>
</dbReference>
<evidence type="ECO:0000313" key="6">
    <source>
        <dbReference type="Proteomes" id="UP001526430"/>
    </source>
</evidence>
<dbReference type="InterPro" id="IPR008995">
    <property type="entry name" value="Mo/tungstate-bd_C_term_dom"/>
</dbReference>
<organism evidence="5 6">
    <name type="scientific">Sabulicella glaciei</name>
    <dbReference type="NCBI Taxonomy" id="2984948"/>
    <lineage>
        <taxon>Bacteria</taxon>
        <taxon>Pseudomonadati</taxon>
        <taxon>Pseudomonadota</taxon>
        <taxon>Alphaproteobacteria</taxon>
        <taxon>Acetobacterales</taxon>
        <taxon>Acetobacteraceae</taxon>
        <taxon>Sabulicella</taxon>
    </lineage>
</organism>
<name>A0ABT3NW05_9PROT</name>
<dbReference type="InterPro" id="IPR013611">
    <property type="entry name" value="Transp-assoc_OB_typ2"/>
</dbReference>
<keyword evidence="2" id="KW-0547">Nucleotide-binding</keyword>
<dbReference type="Pfam" id="PF00005">
    <property type="entry name" value="ABC_tran"/>
    <property type="match status" value="1"/>
</dbReference>
<dbReference type="PROSITE" id="PS50893">
    <property type="entry name" value="ABC_TRANSPORTER_2"/>
    <property type="match status" value="1"/>
</dbReference>
<sequence length="315" mass="33801">MSLLSLQGVSKRFGAATALDALDLEVGEGEFLALLGGSGSGKSTLLRAVAGFERPDSGHVLLRGTDITALPPQKRDVAMMFQSYALFPHMTVFENIAYGLRRKGEAPGPRVAELVEMLGLAGLERRRPHQLSGGQAQRVALARALARRPTLVLLDEPLAALDANLRERTGFELRAIQRRTGSAFVMVTHDQAEALSLADRVAVLHAGRIAQVAPPRELYERPATREVARFLGAANLLDGPGGGFALRPERIRIAPGGRPARVEEVAFRGADVLVLARLEDGMALRILLPVAARAPVPGEAVEMQWEADDLVPLAT</sequence>
<reference evidence="5 6" key="1">
    <citation type="submission" date="2022-10" db="EMBL/GenBank/DDBJ databases">
        <title>Roseococcus glaciei nov., sp. nov., isolated from glacier.</title>
        <authorList>
            <person name="Liu Q."/>
            <person name="Xin Y.-H."/>
        </authorList>
    </citation>
    <scope>NUCLEOTIDE SEQUENCE [LARGE SCALE GENOMIC DNA]</scope>
    <source>
        <strain evidence="5 6">MDT2-1-1</strain>
    </source>
</reference>
<dbReference type="Gene3D" id="3.40.50.300">
    <property type="entry name" value="P-loop containing nucleotide triphosphate hydrolases"/>
    <property type="match status" value="1"/>
</dbReference>
<dbReference type="PANTHER" id="PTHR42781">
    <property type="entry name" value="SPERMIDINE/PUTRESCINE IMPORT ATP-BINDING PROTEIN POTA"/>
    <property type="match status" value="1"/>
</dbReference>
<protein>
    <submittedName>
        <fullName evidence="5">ABC transporter ATP-binding protein</fullName>
    </submittedName>
</protein>
<evidence type="ECO:0000259" key="4">
    <source>
        <dbReference type="PROSITE" id="PS50893"/>
    </source>
</evidence>
<keyword evidence="3 5" id="KW-0067">ATP-binding</keyword>
<evidence type="ECO:0000256" key="2">
    <source>
        <dbReference type="ARBA" id="ARBA00022741"/>
    </source>
</evidence>
<dbReference type="EMBL" id="JAPFQI010000008">
    <property type="protein sequence ID" value="MCW8086340.1"/>
    <property type="molecule type" value="Genomic_DNA"/>
</dbReference>
<dbReference type="InterPro" id="IPR003593">
    <property type="entry name" value="AAA+_ATPase"/>
</dbReference>
<accession>A0ABT3NW05</accession>